<evidence type="ECO:0000256" key="5">
    <source>
        <dbReference type="PIRSR" id="PIRSR037238-1"/>
    </source>
</evidence>
<reference evidence="8" key="2">
    <citation type="submission" date="2016-01" db="EMBL/GenBank/DDBJ databases">
        <title>First complete genome sequence of a species in the genus Microterricola, an extremophilic cold active enzyme producing strain ERGS5:02 isolated from Sikkim Himalaya.</title>
        <authorList>
            <person name="Kumar R."/>
            <person name="Singh D."/>
            <person name="Swarnkar M.K."/>
        </authorList>
    </citation>
    <scope>NUCLEOTIDE SEQUENCE [LARGE SCALE GENOMIC DNA]</scope>
    <source>
        <strain evidence="8">ERGS5:02</strain>
    </source>
</reference>
<dbReference type="SUPFAM" id="SSF55031">
    <property type="entry name" value="Bacterial exopeptidase dimerisation domain"/>
    <property type="match status" value="1"/>
</dbReference>
<evidence type="ECO:0000259" key="6">
    <source>
        <dbReference type="Pfam" id="PF07687"/>
    </source>
</evidence>
<proteinExistence type="predicted"/>
<name>A0A0X8E3R5_9MICO</name>
<dbReference type="InterPro" id="IPR017150">
    <property type="entry name" value="Pept_M20_glutamate_carboxypep"/>
</dbReference>
<dbReference type="InterPro" id="IPR011650">
    <property type="entry name" value="Peptidase_M20_dimer"/>
</dbReference>
<dbReference type="GO" id="GO:0046872">
    <property type="term" value="F:metal ion binding"/>
    <property type="evidence" value="ECO:0007669"/>
    <property type="project" value="UniProtKB-KW"/>
</dbReference>
<keyword evidence="3" id="KW-0378">Hydrolase</keyword>
<keyword evidence="8" id="KW-1185">Reference proteome</keyword>
<dbReference type="Gene3D" id="3.40.630.10">
    <property type="entry name" value="Zn peptidases"/>
    <property type="match status" value="1"/>
</dbReference>
<organism evidence="7 8">
    <name type="scientific">Microterricola viridarii</name>
    <dbReference type="NCBI Taxonomy" id="412690"/>
    <lineage>
        <taxon>Bacteria</taxon>
        <taxon>Bacillati</taxon>
        <taxon>Actinomycetota</taxon>
        <taxon>Actinomycetes</taxon>
        <taxon>Micrococcales</taxon>
        <taxon>Microbacteriaceae</taxon>
        <taxon>Microterricola</taxon>
    </lineage>
</organism>
<dbReference type="Pfam" id="PF01546">
    <property type="entry name" value="Peptidase_M20"/>
    <property type="match status" value="1"/>
</dbReference>
<dbReference type="InterPro" id="IPR036264">
    <property type="entry name" value="Bact_exopeptidase_dim_dom"/>
</dbReference>
<dbReference type="EMBL" id="CP014145">
    <property type="protein sequence ID" value="AMB58858.1"/>
    <property type="molecule type" value="Genomic_DNA"/>
</dbReference>
<protein>
    <submittedName>
        <fullName evidence="7">Peptidase M20 family protein</fullName>
    </submittedName>
</protein>
<evidence type="ECO:0000313" key="8">
    <source>
        <dbReference type="Proteomes" id="UP000058305"/>
    </source>
</evidence>
<evidence type="ECO:0000256" key="2">
    <source>
        <dbReference type="ARBA" id="ARBA00022723"/>
    </source>
</evidence>
<dbReference type="Gene3D" id="3.30.70.360">
    <property type="match status" value="1"/>
</dbReference>
<dbReference type="PANTHER" id="PTHR43808:SF9">
    <property type="entry name" value="BLL0789 PROTEIN"/>
    <property type="match status" value="1"/>
</dbReference>
<dbReference type="InterPro" id="IPR050072">
    <property type="entry name" value="Peptidase_M20A"/>
</dbReference>
<dbReference type="PROSITE" id="PS00758">
    <property type="entry name" value="ARGE_DAPE_CPG2_1"/>
    <property type="match status" value="1"/>
</dbReference>
<dbReference type="SUPFAM" id="SSF53187">
    <property type="entry name" value="Zn-dependent exopeptidases"/>
    <property type="match status" value="1"/>
</dbReference>
<gene>
    <name evidence="7" type="ORF">AWU67_08240</name>
</gene>
<dbReference type="PANTHER" id="PTHR43808">
    <property type="entry name" value="ACETYLORNITHINE DEACETYLASE"/>
    <property type="match status" value="1"/>
</dbReference>
<evidence type="ECO:0000256" key="4">
    <source>
        <dbReference type="ARBA" id="ARBA00022833"/>
    </source>
</evidence>
<dbReference type="AlphaFoldDB" id="A0A0X8E3R5"/>
<reference evidence="7 8" key="1">
    <citation type="journal article" date="2016" name="J. Biotechnol.">
        <title>First complete genome sequence of a species in the genus Microterricola, an extremophilic cold active enzyme producing bacterial strain ERGS5:02 isolated from Sikkim Himalaya.</title>
        <authorList>
            <person name="Himanshu"/>
            <person name="Swarnkar M.K."/>
            <person name="Singh D."/>
            <person name="Kumar R."/>
        </authorList>
    </citation>
    <scope>NUCLEOTIDE SEQUENCE [LARGE SCALE GENOMIC DNA]</scope>
    <source>
        <strain evidence="7 8">ERGS5:02</strain>
    </source>
</reference>
<dbReference type="Pfam" id="PF07687">
    <property type="entry name" value="M20_dimer"/>
    <property type="match status" value="1"/>
</dbReference>
<evidence type="ECO:0000256" key="3">
    <source>
        <dbReference type="ARBA" id="ARBA00022801"/>
    </source>
</evidence>
<evidence type="ECO:0000313" key="7">
    <source>
        <dbReference type="EMBL" id="AMB58858.1"/>
    </source>
</evidence>
<dbReference type="PIRSF" id="PIRSF037238">
    <property type="entry name" value="Carboxypeptidase_G2"/>
    <property type="match status" value="1"/>
</dbReference>
<feature type="active site" evidence="5">
    <location>
        <position position="81"/>
    </location>
</feature>
<dbReference type="OrthoDB" id="9783294at2"/>
<dbReference type="KEGG" id="mvd:AWU67_08240"/>
<dbReference type="InterPro" id="IPR002933">
    <property type="entry name" value="Peptidase_M20"/>
</dbReference>
<dbReference type="GO" id="GO:0016787">
    <property type="term" value="F:hydrolase activity"/>
    <property type="evidence" value="ECO:0007669"/>
    <property type="project" value="UniProtKB-KW"/>
</dbReference>
<dbReference type="Proteomes" id="UP000058305">
    <property type="component" value="Chromosome"/>
</dbReference>
<accession>A0A0X8E3R5</accession>
<feature type="domain" description="Peptidase M20 dimerisation" evidence="6">
    <location>
        <begin position="175"/>
        <end position="273"/>
    </location>
</feature>
<comment type="cofactor">
    <cofactor evidence="1">
        <name>Zn(2+)</name>
        <dbReference type="ChEBI" id="CHEBI:29105"/>
    </cofactor>
</comment>
<evidence type="ECO:0000256" key="1">
    <source>
        <dbReference type="ARBA" id="ARBA00001947"/>
    </source>
</evidence>
<keyword evidence="4" id="KW-0862">Zinc</keyword>
<sequence>MNSAHAPGLDGAAEFDFLRELVAIESPSLDRAASERVAAPIAERLSAVGGRVRLARTEAGTSIVADFAGPGHPLLLVGHTDTVWPVGTLESSLPWSHENGIIRGPGTYDMKSGIVVICAALQRLDGNPSRAVRVVLNCDEEVGSPTTGELIRAQAADAMAAIGFESPHPDGALKVGRRGSTRLAVHAHGRAAHAALNPELGVSAIDELIDQLAGIREITEDPLLPSAVLCNVGVISGGTRANVVPESARAEIGLRFVDSETESRVLSAIRGIVPRRRSARIEVETLSSRPAWRASAADAALLAQLSATAALLGQRLDGRPAAGAGDTNILGSVGVPTVDGFGPLGGGAHAIDEHIVAASLHQRIDLLSAVLATPPVQP</sequence>
<keyword evidence="2" id="KW-0479">Metal-binding</keyword>
<dbReference type="RefSeq" id="WP_067227779.1">
    <property type="nucleotide sequence ID" value="NZ_CP014145.1"/>
</dbReference>
<dbReference type="InterPro" id="IPR001261">
    <property type="entry name" value="ArgE/DapE_CS"/>
</dbReference>
<feature type="active site" description="Proton acceptor" evidence="5">
    <location>
        <position position="140"/>
    </location>
</feature>